<evidence type="ECO:0000256" key="1">
    <source>
        <dbReference type="SAM" id="MobiDB-lite"/>
    </source>
</evidence>
<dbReference type="ExpressionAtlas" id="A0A1D6LQD1">
    <property type="expression patterns" value="baseline and differential"/>
</dbReference>
<evidence type="ECO:0000313" key="2">
    <source>
        <dbReference type="EMBL" id="AQK81697.1"/>
    </source>
</evidence>
<name>A0A1D6LQD1_MAIZE</name>
<protein>
    <submittedName>
        <fullName evidence="2">Uncharacterized protein</fullName>
    </submittedName>
</protein>
<accession>A0A1D6LQD1</accession>
<reference evidence="2" key="1">
    <citation type="submission" date="2015-12" db="EMBL/GenBank/DDBJ databases">
        <title>Update maize B73 reference genome by single molecule sequencing technologies.</title>
        <authorList>
            <consortium name="Maize Genome Sequencing Project"/>
            <person name="Ware D."/>
        </authorList>
    </citation>
    <scope>NUCLEOTIDE SEQUENCE</scope>
    <source>
        <tissue evidence="2">Seedling</tissue>
    </source>
</reference>
<feature type="region of interest" description="Disordered" evidence="1">
    <location>
        <begin position="61"/>
        <end position="85"/>
    </location>
</feature>
<proteinExistence type="predicted"/>
<dbReference type="EMBL" id="CM000782">
    <property type="protein sequence ID" value="AQK81697.1"/>
    <property type="molecule type" value="Genomic_DNA"/>
</dbReference>
<gene>
    <name evidence="2" type="ORF">ZEAMMB73_Zm00001d036669</name>
</gene>
<sequence length="85" mass="9418">MGMVLDASAAGGRKVELDGDMRWTSQVGPSSDPSQTLARFAHHSSVLLHLDFLLSIQGMNEAAHGGQNRRRNESQGETNMRERRR</sequence>
<organism evidence="2">
    <name type="scientific">Zea mays</name>
    <name type="common">Maize</name>
    <dbReference type="NCBI Taxonomy" id="4577"/>
    <lineage>
        <taxon>Eukaryota</taxon>
        <taxon>Viridiplantae</taxon>
        <taxon>Streptophyta</taxon>
        <taxon>Embryophyta</taxon>
        <taxon>Tracheophyta</taxon>
        <taxon>Spermatophyta</taxon>
        <taxon>Magnoliopsida</taxon>
        <taxon>Liliopsida</taxon>
        <taxon>Poales</taxon>
        <taxon>Poaceae</taxon>
        <taxon>PACMAD clade</taxon>
        <taxon>Panicoideae</taxon>
        <taxon>Andropogonodae</taxon>
        <taxon>Andropogoneae</taxon>
        <taxon>Tripsacinae</taxon>
        <taxon>Zea</taxon>
    </lineage>
</organism>
<dbReference type="AlphaFoldDB" id="A0A1D6LQD1"/>